<feature type="region of interest" description="Disordered" evidence="8">
    <location>
        <begin position="68"/>
        <end position="116"/>
    </location>
</feature>
<dbReference type="GO" id="GO:0005634">
    <property type="term" value="C:nucleus"/>
    <property type="evidence" value="ECO:0007669"/>
    <property type="project" value="UniProtKB-SubCell"/>
</dbReference>
<dbReference type="InterPro" id="IPR050390">
    <property type="entry name" value="C5-Methyltransferase"/>
</dbReference>
<dbReference type="PANTHER" id="PTHR23068">
    <property type="entry name" value="DNA CYTOSINE-5- -METHYLTRANSFERASE 3-RELATED"/>
    <property type="match status" value="1"/>
</dbReference>
<dbReference type="InterPro" id="IPR030380">
    <property type="entry name" value="SAM_MeTfrase_DRM"/>
</dbReference>
<evidence type="ECO:0000313" key="10">
    <source>
        <dbReference type="EMBL" id="KAF5940250.1"/>
    </source>
</evidence>
<dbReference type="GO" id="GO:0032259">
    <property type="term" value="P:methylation"/>
    <property type="evidence" value="ECO:0007669"/>
    <property type="project" value="UniProtKB-KW"/>
</dbReference>
<keyword evidence="5" id="KW-0677">Repeat</keyword>
<evidence type="ECO:0000313" key="11">
    <source>
        <dbReference type="Proteomes" id="UP000593564"/>
    </source>
</evidence>
<dbReference type="PANTHER" id="PTHR23068:SF25">
    <property type="entry name" value="DNA (CYTOSINE-5)-METHYLTRANSFERASE DRM2"/>
    <property type="match status" value="1"/>
</dbReference>
<dbReference type="GO" id="GO:0003677">
    <property type="term" value="F:DNA binding"/>
    <property type="evidence" value="ECO:0007669"/>
    <property type="project" value="UniProtKB-KW"/>
</dbReference>
<reference evidence="11" key="1">
    <citation type="journal article" date="2020" name="Nat. Commun.">
        <title>Genome assembly of wild tea tree DASZ reveals pedigree and selection history of tea varieties.</title>
        <authorList>
            <person name="Zhang W."/>
            <person name="Zhang Y."/>
            <person name="Qiu H."/>
            <person name="Guo Y."/>
            <person name="Wan H."/>
            <person name="Zhang X."/>
            <person name="Scossa F."/>
            <person name="Alseekh S."/>
            <person name="Zhang Q."/>
            <person name="Wang P."/>
            <person name="Xu L."/>
            <person name="Schmidt M.H."/>
            <person name="Jia X."/>
            <person name="Li D."/>
            <person name="Zhu A."/>
            <person name="Guo F."/>
            <person name="Chen W."/>
            <person name="Ni D."/>
            <person name="Usadel B."/>
            <person name="Fernie A.R."/>
            <person name="Wen W."/>
        </authorList>
    </citation>
    <scope>NUCLEOTIDE SEQUENCE [LARGE SCALE GENOMIC DNA]</scope>
    <source>
        <strain evidence="11">cv. G240</strain>
    </source>
</reference>
<reference evidence="10 11" key="2">
    <citation type="submission" date="2020-07" db="EMBL/GenBank/DDBJ databases">
        <title>Genome assembly of wild tea tree DASZ reveals pedigree and selection history of tea varieties.</title>
        <authorList>
            <person name="Zhang W."/>
        </authorList>
    </citation>
    <scope>NUCLEOTIDE SEQUENCE [LARGE SCALE GENOMIC DNA]</scope>
    <source>
        <strain evidence="11">cv. G240</strain>
        <tissue evidence="10">Leaf</tissue>
    </source>
</reference>
<feature type="compositionally biased region" description="Low complexity" evidence="8">
    <location>
        <begin position="68"/>
        <end position="77"/>
    </location>
</feature>
<accession>A0A7J7GHL7</accession>
<feature type="compositionally biased region" description="Basic and acidic residues" evidence="8">
    <location>
        <begin position="83"/>
        <end position="101"/>
    </location>
</feature>
<evidence type="ECO:0000256" key="7">
    <source>
        <dbReference type="ARBA" id="ARBA00023242"/>
    </source>
</evidence>
<dbReference type="AlphaFoldDB" id="A0A7J7GHL7"/>
<dbReference type="GO" id="GO:0003886">
    <property type="term" value="F:DNA (cytosine-5-)-methyltransferase activity"/>
    <property type="evidence" value="ECO:0007669"/>
    <property type="project" value="TreeGrafter"/>
</dbReference>
<organism evidence="10 11">
    <name type="scientific">Camellia sinensis</name>
    <name type="common">Tea plant</name>
    <name type="synonym">Thea sinensis</name>
    <dbReference type="NCBI Taxonomy" id="4442"/>
    <lineage>
        <taxon>Eukaryota</taxon>
        <taxon>Viridiplantae</taxon>
        <taxon>Streptophyta</taxon>
        <taxon>Embryophyta</taxon>
        <taxon>Tracheophyta</taxon>
        <taxon>Spermatophyta</taxon>
        <taxon>Magnoliopsida</taxon>
        <taxon>eudicotyledons</taxon>
        <taxon>Gunneridae</taxon>
        <taxon>Pentapetalae</taxon>
        <taxon>asterids</taxon>
        <taxon>Ericales</taxon>
        <taxon>Theaceae</taxon>
        <taxon>Camellia</taxon>
    </lineage>
</organism>
<keyword evidence="4" id="KW-0949">S-adenosyl-L-methionine</keyword>
<dbReference type="InterPro" id="IPR029063">
    <property type="entry name" value="SAM-dependent_MTases_sf"/>
</dbReference>
<feature type="domain" description="SAM-dependent MTase DRM-type" evidence="9">
    <location>
        <begin position="1"/>
        <end position="64"/>
    </location>
</feature>
<comment type="caution">
    <text evidence="10">The sequence shown here is derived from an EMBL/GenBank/DDBJ whole genome shotgun (WGS) entry which is preliminary data.</text>
</comment>
<keyword evidence="6" id="KW-0238">DNA-binding</keyword>
<evidence type="ECO:0000259" key="9">
    <source>
        <dbReference type="PROSITE" id="PS51680"/>
    </source>
</evidence>
<proteinExistence type="predicted"/>
<comment type="subcellular location">
    <subcellularLocation>
        <location evidence="1">Nucleus</location>
    </subcellularLocation>
</comment>
<evidence type="ECO:0000256" key="3">
    <source>
        <dbReference type="ARBA" id="ARBA00022679"/>
    </source>
</evidence>
<dbReference type="EMBL" id="JACBKZ010000010">
    <property type="protein sequence ID" value="KAF5940250.1"/>
    <property type="molecule type" value="Genomic_DNA"/>
</dbReference>
<keyword evidence="11" id="KW-1185">Reference proteome</keyword>
<keyword evidence="3" id="KW-0808">Transferase</keyword>
<evidence type="ECO:0000256" key="6">
    <source>
        <dbReference type="ARBA" id="ARBA00023125"/>
    </source>
</evidence>
<dbReference type="Gene3D" id="3.40.50.150">
    <property type="entry name" value="Vaccinia Virus protein VP39"/>
    <property type="match status" value="1"/>
</dbReference>
<evidence type="ECO:0000256" key="5">
    <source>
        <dbReference type="ARBA" id="ARBA00022737"/>
    </source>
</evidence>
<sequence length="116" mass="13459">MNVHMITQWVESFSGIDLMIGGSPCNNLVRGNHVSRNGLERKQSSLFFDYFHILDPINVLEVMICTKQQSQSNNQDKSTQRFYVEKPQSDTSNCDKKKNHEQQPQNNPLRRYKGIT</sequence>
<gene>
    <name evidence="10" type="ORF">HYC85_021417</name>
</gene>
<evidence type="ECO:0000256" key="2">
    <source>
        <dbReference type="ARBA" id="ARBA00022603"/>
    </source>
</evidence>
<keyword evidence="7" id="KW-0539">Nucleus</keyword>
<dbReference type="Proteomes" id="UP000593564">
    <property type="component" value="Unassembled WGS sequence"/>
</dbReference>
<evidence type="ECO:0000256" key="8">
    <source>
        <dbReference type="SAM" id="MobiDB-lite"/>
    </source>
</evidence>
<evidence type="ECO:0000256" key="4">
    <source>
        <dbReference type="ARBA" id="ARBA00022691"/>
    </source>
</evidence>
<protein>
    <recommendedName>
        <fullName evidence="9">SAM-dependent MTase DRM-type domain-containing protein</fullName>
    </recommendedName>
</protein>
<evidence type="ECO:0000256" key="1">
    <source>
        <dbReference type="ARBA" id="ARBA00004123"/>
    </source>
</evidence>
<dbReference type="PROSITE" id="PS51680">
    <property type="entry name" value="SAM_MT_DRM"/>
    <property type="match status" value="1"/>
</dbReference>
<keyword evidence="2" id="KW-0489">Methyltransferase</keyword>
<name>A0A7J7GHL7_CAMSI</name>